<organism evidence="1 2">
    <name type="scientific">Talaromyces atroroseus</name>
    <dbReference type="NCBI Taxonomy" id="1441469"/>
    <lineage>
        <taxon>Eukaryota</taxon>
        <taxon>Fungi</taxon>
        <taxon>Dikarya</taxon>
        <taxon>Ascomycota</taxon>
        <taxon>Pezizomycotina</taxon>
        <taxon>Eurotiomycetes</taxon>
        <taxon>Eurotiomycetidae</taxon>
        <taxon>Eurotiales</taxon>
        <taxon>Trichocomaceae</taxon>
        <taxon>Talaromyces</taxon>
        <taxon>Talaromyces sect. Trachyspermi</taxon>
    </lineage>
</organism>
<dbReference type="RefSeq" id="XP_020115701.1">
    <property type="nucleotide sequence ID" value="XM_020264140.1"/>
</dbReference>
<dbReference type="Proteomes" id="UP000214365">
    <property type="component" value="Unassembled WGS sequence"/>
</dbReference>
<accession>A0A1Q5Q753</accession>
<proteinExistence type="predicted"/>
<comment type="caution">
    <text evidence="1">The sequence shown here is derived from an EMBL/GenBank/DDBJ whole genome shotgun (WGS) entry which is preliminary data.</text>
</comment>
<protein>
    <submittedName>
        <fullName evidence="1">Uncharacterized protein</fullName>
    </submittedName>
</protein>
<dbReference type="AlphaFoldDB" id="A0A1Q5Q753"/>
<evidence type="ECO:0000313" key="2">
    <source>
        <dbReference type="Proteomes" id="UP000214365"/>
    </source>
</evidence>
<evidence type="ECO:0000313" key="1">
    <source>
        <dbReference type="EMBL" id="OKL55580.1"/>
    </source>
</evidence>
<gene>
    <name evidence="1" type="ORF">UA08_09157</name>
</gene>
<dbReference type="EMBL" id="LFMY01000019">
    <property type="protein sequence ID" value="OKL55580.1"/>
    <property type="molecule type" value="Genomic_DNA"/>
</dbReference>
<keyword evidence="2" id="KW-1185">Reference proteome</keyword>
<sequence>MAISTRSFLDLPNEDLWKLLAEKGYEQLLIPFGKALAWSYAKGERGLEAIRLLQNIWDQDEPFLLKEPEDTWLGRPLTLLPIKRLLDQLYPMDDSHSPTTTELQEFHEVPFTKIRPGEIEWNVSISQVDKSQQTQLLENGILFERDFIMIKFSPMMPTLESAPPSPTPLPTMPVHYIRPNTTSDRALVESLDDELRHYTWWSTEIRRC</sequence>
<dbReference type="GeneID" id="31008913"/>
<dbReference type="OrthoDB" id="4260277at2759"/>
<name>A0A1Q5Q753_TALAT</name>
<reference evidence="1 2" key="1">
    <citation type="submission" date="2015-06" db="EMBL/GenBank/DDBJ databases">
        <title>Talaromyces atroroseus IBT 11181 draft genome.</title>
        <authorList>
            <person name="Rasmussen K.B."/>
            <person name="Rasmussen S."/>
            <person name="Petersen B."/>
            <person name="Sicheritz-Ponten T."/>
            <person name="Mortensen U.H."/>
            <person name="Thrane U."/>
        </authorList>
    </citation>
    <scope>NUCLEOTIDE SEQUENCE [LARGE SCALE GENOMIC DNA]</scope>
    <source>
        <strain evidence="1 2">IBT 11181</strain>
    </source>
</reference>